<comment type="caution">
    <text evidence="4">The sequence shown here is derived from an EMBL/GenBank/DDBJ whole genome shotgun (WGS) entry which is preliminary data.</text>
</comment>
<keyword evidence="2" id="KW-0472">Membrane</keyword>
<name>A0A9P4Q7N9_9PEZI</name>
<keyword evidence="2" id="KW-1133">Transmembrane helix</keyword>
<comment type="similarity">
    <text evidence="1">Belongs to the histidine acid phosphatase family.</text>
</comment>
<organism evidence="4 5">
    <name type="scientific">Polychaeton citri CBS 116435</name>
    <dbReference type="NCBI Taxonomy" id="1314669"/>
    <lineage>
        <taxon>Eukaryota</taxon>
        <taxon>Fungi</taxon>
        <taxon>Dikarya</taxon>
        <taxon>Ascomycota</taxon>
        <taxon>Pezizomycotina</taxon>
        <taxon>Dothideomycetes</taxon>
        <taxon>Dothideomycetidae</taxon>
        <taxon>Capnodiales</taxon>
        <taxon>Capnodiaceae</taxon>
        <taxon>Polychaeton</taxon>
    </lineage>
</organism>
<dbReference type="Pfam" id="PF00328">
    <property type="entry name" value="His_Phos_2"/>
    <property type="match status" value="1"/>
</dbReference>
<dbReference type="Proteomes" id="UP000799441">
    <property type="component" value="Unassembled WGS sequence"/>
</dbReference>
<dbReference type="PANTHER" id="PTHR11567:SF142">
    <property type="entry name" value="PHOSPHOGLYCERATE MUTASE-LIKE PROTEIN"/>
    <property type="match status" value="1"/>
</dbReference>
<dbReference type="InterPro" id="IPR000560">
    <property type="entry name" value="His_Pase_clade-2"/>
</dbReference>
<dbReference type="EMBL" id="MU003806">
    <property type="protein sequence ID" value="KAF2719876.1"/>
    <property type="molecule type" value="Genomic_DNA"/>
</dbReference>
<dbReference type="Gene3D" id="3.40.50.1240">
    <property type="entry name" value="Phosphoglycerate mutase-like"/>
    <property type="match status" value="1"/>
</dbReference>
<dbReference type="SUPFAM" id="SSF53254">
    <property type="entry name" value="Phosphoglycerate mutase-like"/>
    <property type="match status" value="1"/>
</dbReference>
<dbReference type="InterPro" id="IPR029033">
    <property type="entry name" value="His_PPase_superfam"/>
</dbReference>
<evidence type="ECO:0000256" key="2">
    <source>
        <dbReference type="SAM" id="Phobius"/>
    </source>
</evidence>
<feature type="signal peptide" evidence="3">
    <location>
        <begin position="1"/>
        <end position="19"/>
    </location>
</feature>
<dbReference type="PANTHER" id="PTHR11567">
    <property type="entry name" value="ACID PHOSPHATASE-RELATED"/>
    <property type="match status" value="1"/>
</dbReference>
<evidence type="ECO:0000313" key="4">
    <source>
        <dbReference type="EMBL" id="KAF2719876.1"/>
    </source>
</evidence>
<dbReference type="GO" id="GO:0016791">
    <property type="term" value="F:phosphatase activity"/>
    <property type="evidence" value="ECO:0007669"/>
    <property type="project" value="TreeGrafter"/>
</dbReference>
<reference evidence="4" key="1">
    <citation type="journal article" date="2020" name="Stud. Mycol.">
        <title>101 Dothideomycetes genomes: a test case for predicting lifestyles and emergence of pathogens.</title>
        <authorList>
            <person name="Haridas S."/>
            <person name="Albert R."/>
            <person name="Binder M."/>
            <person name="Bloem J."/>
            <person name="Labutti K."/>
            <person name="Salamov A."/>
            <person name="Andreopoulos B."/>
            <person name="Baker S."/>
            <person name="Barry K."/>
            <person name="Bills G."/>
            <person name="Bluhm B."/>
            <person name="Cannon C."/>
            <person name="Castanera R."/>
            <person name="Culley D."/>
            <person name="Daum C."/>
            <person name="Ezra D."/>
            <person name="Gonzalez J."/>
            <person name="Henrissat B."/>
            <person name="Kuo A."/>
            <person name="Liang C."/>
            <person name="Lipzen A."/>
            <person name="Lutzoni F."/>
            <person name="Magnuson J."/>
            <person name="Mondo S."/>
            <person name="Nolan M."/>
            <person name="Ohm R."/>
            <person name="Pangilinan J."/>
            <person name="Park H.-J."/>
            <person name="Ramirez L."/>
            <person name="Alfaro M."/>
            <person name="Sun H."/>
            <person name="Tritt A."/>
            <person name="Yoshinaga Y."/>
            <person name="Zwiers L.-H."/>
            <person name="Turgeon B."/>
            <person name="Goodwin S."/>
            <person name="Spatafora J."/>
            <person name="Crous P."/>
            <person name="Grigoriev I."/>
        </authorList>
    </citation>
    <scope>NUCLEOTIDE SEQUENCE</scope>
    <source>
        <strain evidence="4">CBS 116435</strain>
    </source>
</reference>
<keyword evidence="5" id="KW-1185">Reference proteome</keyword>
<evidence type="ECO:0000256" key="1">
    <source>
        <dbReference type="ARBA" id="ARBA00005375"/>
    </source>
</evidence>
<keyword evidence="2" id="KW-0812">Transmembrane</keyword>
<dbReference type="InterPro" id="IPR050645">
    <property type="entry name" value="Histidine_acid_phosphatase"/>
</dbReference>
<protein>
    <submittedName>
        <fullName evidence="4">Phosphoglycerate mutase-like protein</fullName>
    </submittedName>
</protein>
<gene>
    <name evidence="4" type="ORF">K431DRAFT_227829</name>
</gene>
<keyword evidence="3" id="KW-0732">Signal</keyword>
<evidence type="ECO:0000256" key="3">
    <source>
        <dbReference type="SAM" id="SignalP"/>
    </source>
</evidence>
<feature type="transmembrane region" description="Helical" evidence="2">
    <location>
        <begin position="446"/>
        <end position="470"/>
    </location>
</feature>
<evidence type="ECO:0000313" key="5">
    <source>
        <dbReference type="Proteomes" id="UP000799441"/>
    </source>
</evidence>
<dbReference type="OrthoDB" id="258392at2759"/>
<sequence length="498" mass="52145">MYTKHTLLAATAAVSTALAQSSNDETVLAAYVFHRHGDRTPKILGNTRLTNLGYDQVLASGTYFNDRYISNTSSTGTTILGISAPLVSYAQLTASAPANDVVLQNSAQGFLQALYPPVNGDGNVGAQELRNGTTVGLPMNGYQLIPVAEVSSGANSENSGWLQDATQCNNAKVSSNQYFSSGDYTSLLNSTGDFYDRLLPVVQGAFNQSTNTFKNAYAVYDYVNVALIHNTTIPSSDLLDNDTFHQLQALANAHEWGLAYNRSSPIRAVAGMTLAAEITDYFNTTLSSSGAKNKLGIQFGAYGTFASFFGLAQLDLVNVNFTGVTDYASSMVFEMFTNGSSANAFPTNEADVYVRFLYHNGTASEGSPLDVYPLFNSGSDSLSWADFLSGVNQFALNDEESWCTACGNVTGSCAAYSPDASSSGSSASSGSNSGGNSKSGNGLSPAVNGVIGAFVTLGVLLLIAAIVLLVGGFRLVSKKRLAGVGAGNGTIDSMAKEA</sequence>
<proteinExistence type="inferred from homology"/>
<dbReference type="AlphaFoldDB" id="A0A9P4Q7N9"/>
<accession>A0A9P4Q7N9</accession>
<feature type="chain" id="PRO_5040487557" evidence="3">
    <location>
        <begin position="20"/>
        <end position="498"/>
    </location>
</feature>